<comment type="caution">
    <text evidence="3">The sequence shown here is derived from an EMBL/GenBank/DDBJ whole genome shotgun (WGS) entry which is preliminary data.</text>
</comment>
<evidence type="ECO:0000313" key="3">
    <source>
        <dbReference type="EMBL" id="KAB1227123.1"/>
    </source>
</evidence>
<reference evidence="3 4" key="1">
    <citation type="journal article" date="2019" name="Plant Biotechnol. J.">
        <title>The red bayberry genome and genetic basis of sex determination.</title>
        <authorList>
            <person name="Jia H.M."/>
            <person name="Jia H.J."/>
            <person name="Cai Q.L."/>
            <person name="Wang Y."/>
            <person name="Zhao H.B."/>
            <person name="Yang W.F."/>
            <person name="Wang G.Y."/>
            <person name="Li Y.H."/>
            <person name="Zhan D.L."/>
            <person name="Shen Y.T."/>
            <person name="Niu Q.F."/>
            <person name="Chang L."/>
            <person name="Qiu J."/>
            <person name="Zhao L."/>
            <person name="Xie H.B."/>
            <person name="Fu W.Y."/>
            <person name="Jin J."/>
            <person name="Li X.W."/>
            <person name="Jiao Y."/>
            <person name="Zhou C.C."/>
            <person name="Tu T."/>
            <person name="Chai C.Y."/>
            <person name="Gao J.L."/>
            <person name="Fan L.J."/>
            <person name="van de Weg E."/>
            <person name="Wang J.Y."/>
            <person name="Gao Z.S."/>
        </authorList>
    </citation>
    <scope>NUCLEOTIDE SEQUENCE [LARGE SCALE GENOMIC DNA]</scope>
    <source>
        <tissue evidence="3">Leaves</tissue>
    </source>
</reference>
<dbReference type="OrthoDB" id="1733683at2759"/>
<dbReference type="Pfam" id="PF07725">
    <property type="entry name" value="LRR_3"/>
    <property type="match status" value="1"/>
</dbReference>
<protein>
    <submittedName>
        <fullName evidence="3">Putative WRKY transcription factor 19</fullName>
    </submittedName>
</protein>
<organism evidence="3 4">
    <name type="scientific">Morella rubra</name>
    <name type="common">Chinese bayberry</name>
    <dbReference type="NCBI Taxonomy" id="262757"/>
    <lineage>
        <taxon>Eukaryota</taxon>
        <taxon>Viridiplantae</taxon>
        <taxon>Streptophyta</taxon>
        <taxon>Embryophyta</taxon>
        <taxon>Tracheophyta</taxon>
        <taxon>Spermatophyta</taxon>
        <taxon>Magnoliopsida</taxon>
        <taxon>eudicotyledons</taxon>
        <taxon>Gunneridae</taxon>
        <taxon>Pentapetalae</taxon>
        <taxon>rosids</taxon>
        <taxon>fabids</taxon>
        <taxon>Fagales</taxon>
        <taxon>Myricaceae</taxon>
        <taxon>Morella</taxon>
    </lineage>
</organism>
<dbReference type="AlphaFoldDB" id="A0A6A1WR44"/>
<proteinExistence type="predicted"/>
<keyword evidence="4" id="KW-1185">Reference proteome</keyword>
<keyword evidence="1" id="KW-0433">Leucine-rich repeat</keyword>
<sequence>MPTKELRLMNWSGFPFKYLPMDFNPDNLVELKMRGSSVKQLWKGNKGTSSVSTKVMHGSLFTSDGIPEWFSNTSRGTSDITLVHDLDNNRKWIGYSMFIDYEVIQLPGGVQRYRDYRELVETTYNWVPEYKKYEDDLSVVISSGCFGRMVDLIFHQLKAYIFALLHSGIVGINEGEFGLIYQLGGLWNSSWIWID</sequence>
<evidence type="ECO:0000256" key="2">
    <source>
        <dbReference type="ARBA" id="ARBA00022737"/>
    </source>
</evidence>
<name>A0A6A1WR44_9ROSI</name>
<evidence type="ECO:0000313" key="4">
    <source>
        <dbReference type="Proteomes" id="UP000516437"/>
    </source>
</evidence>
<accession>A0A6A1WR44</accession>
<keyword evidence="2" id="KW-0677">Repeat</keyword>
<dbReference type="EMBL" id="RXIC02000019">
    <property type="protein sequence ID" value="KAB1227123.1"/>
    <property type="molecule type" value="Genomic_DNA"/>
</dbReference>
<gene>
    <name evidence="3" type="ORF">CJ030_MR1G001056</name>
</gene>
<dbReference type="InterPro" id="IPR011713">
    <property type="entry name" value="Leu-rich_rpt_3"/>
</dbReference>
<evidence type="ECO:0000256" key="1">
    <source>
        <dbReference type="ARBA" id="ARBA00022614"/>
    </source>
</evidence>
<dbReference type="Proteomes" id="UP000516437">
    <property type="component" value="Chromosome 1"/>
</dbReference>